<evidence type="ECO:0000313" key="2">
    <source>
        <dbReference type="Proteomes" id="UP000178068"/>
    </source>
</evidence>
<reference evidence="1 2" key="1">
    <citation type="journal article" date="2016" name="Nat. Commun.">
        <title>Thousands of microbial genomes shed light on interconnected biogeochemical processes in an aquifer system.</title>
        <authorList>
            <person name="Anantharaman K."/>
            <person name="Brown C.T."/>
            <person name="Hug L.A."/>
            <person name="Sharon I."/>
            <person name="Castelle C.J."/>
            <person name="Probst A.J."/>
            <person name="Thomas B.C."/>
            <person name="Singh A."/>
            <person name="Wilkins M.J."/>
            <person name="Karaoz U."/>
            <person name="Brodie E.L."/>
            <person name="Williams K.H."/>
            <person name="Hubbard S.S."/>
            <person name="Banfield J.F."/>
        </authorList>
    </citation>
    <scope>NUCLEOTIDE SEQUENCE [LARGE SCALE GENOMIC DNA]</scope>
</reference>
<proteinExistence type="predicted"/>
<dbReference type="EMBL" id="MHCZ01000004">
    <property type="protein sequence ID" value="OGY30392.1"/>
    <property type="molecule type" value="Genomic_DNA"/>
</dbReference>
<accession>A0A1G1WRL6</accession>
<gene>
    <name evidence="1" type="ORF">A3F35_03005</name>
</gene>
<dbReference type="AlphaFoldDB" id="A0A1G1WRL6"/>
<evidence type="ECO:0000313" key="1">
    <source>
        <dbReference type="EMBL" id="OGY30392.1"/>
    </source>
</evidence>
<dbReference type="Proteomes" id="UP000178068">
    <property type="component" value="Unassembled WGS sequence"/>
</dbReference>
<comment type="caution">
    <text evidence="1">The sequence shown here is derived from an EMBL/GenBank/DDBJ whole genome shotgun (WGS) entry which is preliminary data.</text>
</comment>
<organism evidence="1 2">
    <name type="scientific">Candidatus Woykebacteria bacterium RIFCSPHIGHO2_12_FULL_45_10</name>
    <dbReference type="NCBI Taxonomy" id="1802603"/>
    <lineage>
        <taxon>Bacteria</taxon>
        <taxon>Candidatus Woykeibacteriota</taxon>
    </lineage>
</organism>
<dbReference type="STRING" id="1802603.A3F35_03005"/>
<protein>
    <recommendedName>
        <fullName evidence="3">GNAT family N-acetyltransferase</fullName>
    </recommendedName>
</protein>
<sequence length="187" mass="21747">MRDVSADLVTRVETNPSLTDDDIDSFWIAYDEAFAPIRGKNPCRQHFHEAEFVASMRDTEFIKLVGYEVDRMVFFAMGTENLDKIPWIYREFYDERFPEFIGSRFYVPVIYIPLTLQGLRYSDQLLRAIQAYMRRHRLQMVLYDHGSAPPNSELTRIILRVPGTQLVGDGPIGAQLYRAVLTTLTEE</sequence>
<evidence type="ECO:0008006" key="3">
    <source>
        <dbReference type="Google" id="ProtNLM"/>
    </source>
</evidence>
<name>A0A1G1WRL6_9BACT</name>